<keyword evidence="2" id="KW-1133">Transmembrane helix</keyword>
<feature type="transmembrane region" description="Helical" evidence="2">
    <location>
        <begin position="601"/>
        <end position="619"/>
    </location>
</feature>
<feature type="transmembrane region" description="Helical" evidence="2">
    <location>
        <begin position="276"/>
        <end position="294"/>
    </location>
</feature>
<dbReference type="EMBL" id="PNHK01000002">
    <property type="protein sequence ID" value="PMD05516.1"/>
    <property type="molecule type" value="Genomic_DNA"/>
</dbReference>
<comment type="caution">
    <text evidence="3">The sequence shown here is derived from an EMBL/GenBank/DDBJ whole genome shotgun (WGS) entry which is preliminary data.</text>
</comment>
<feature type="transmembrane region" description="Helical" evidence="2">
    <location>
        <begin position="541"/>
        <end position="563"/>
    </location>
</feature>
<feature type="transmembrane region" description="Helical" evidence="2">
    <location>
        <begin position="824"/>
        <end position="841"/>
    </location>
</feature>
<protein>
    <recommendedName>
        <fullName evidence="5">DUF2339 domain-containing protein</fullName>
    </recommendedName>
</protein>
<feature type="region of interest" description="Disordered" evidence="1">
    <location>
        <begin position="915"/>
        <end position="1019"/>
    </location>
</feature>
<feature type="transmembrane region" description="Helical" evidence="2">
    <location>
        <begin position="114"/>
        <end position="132"/>
    </location>
</feature>
<feature type="transmembrane region" description="Helical" evidence="2">
    <location>
        <begin position="398"/>
        <end position="419"/>
    </location>
</feature>
<feature type="compositionally biased region" description="Basic and acidic residues" evidence="1">
    <location>
        <begin position="1010"/>
        <end position="1019"/>
    </location>
</feature>
<feature type="transmembrane region" description="Helical" evidence="2">
    <location>
        <begin position="220"/>
        <end position="241"/>
    </location>
</feature>
<reference evidence="3 4" key="1">
    <citation type="submission" date="2017-09" db="EMBL/GenBank/DDBJ databases">
        <title>Bacterial strain isolated from the female urinary microbiota.</title>
        <authorList>
            <person name="Thomas-White K."/>
            <person name="Kumar N."/>
            <person name="Forster S."/>
            <person name="Putonti C."/>
            <person name="Lawley T."/>
            <person name="Wolfe A.J."/>
        </authorList>
    </citation>
    <scope>NUCLEOTIDE SEQUENCE [LARGE SCALE GENOMIC DNA]</scope>
    <source>
        <strain evidence="3 4">UMB1301</strain>
    </source>
</reference>
<sequence>MPNILLGVACLFLIAAAITFASVTGSPIVRAVAIGVVAALSYVAGLAIYMLSTRLKPVGFALVALGIALLPIAAGLLGASDSIPGSVAWFAASLVGVIAYVLAAIVLKSETIMWFGLLFVGSLVLSIVNFAALPPVAFFYGLMATATVFALVGALARNRLPKRFVRPHMLLGEILAPASAVACLFVQPFPVTYQWAILFGLLTVFYVLSASLNRWGWQAIVARVTGALTIALTANTITKLISNTDDAIRFATGLAFLIVGLWHVVEALIRRANTSFRLTAHIVTTACFLLGTVLTGLQGEAIDGRLYIPAGIILAALAAMHILFAVTTDTPLQRALGYGSAVMFAISVACVVAHFIGGDKSTVVICYVIAVGVSVIADALFTGWIVSPRGRSRRRLRISSPFYTAIFPASAFAPAFLALFYGMQVWHLVVLFVLVLVLVGLAFLVRSGLFTLSTVPLLFAFSFGVDAVIAGSRDSWRWIFSRPLSLTFFALLAAGLMIVFARRYARGRYRRAQYAAIASLIVTGLGAINVSTIALAPNFPYSILFVSATAIDLVALLVGFDVARRMTRPEHQRRVEVAKSEHAKRAQNGPVAQFKPSPAPVFVILYAAAVCVHAVGAVVPKFDEWYFFTIVSVLATAVVVYVTHVMRVQWFILATMAIVPTFARSVTSPFLEGVNHFVLANIIAWAILYAVHWVQVLVKRKALASLVAATLILLGALLPAAFIDSSAVPIPSFARVVVGLILLAVAATVMTAVRVSRHRAVFFEIASYVGALGLAVSLSGAVRWNFYVPLHIVALTALFWAWVYGGRGGFPWLASRRVGTQVRLYLTFGIMTFIGLLVALISGGFYTAVFLSWLVFFLIMGALTNRPVLVWCSVGTLALSAVWLLRDVVWLVLVVLALIIIGVVVWMLLRGNRKPEDDARTDQPVQPFGDAQDWQHAQPPQAPRRDAPQPPRPPRREVPQPPQAPQPPQVQRQQQQPPQHPQAREPFNTPPQAPQHQADNGRPAPQEWNSSDRFRPPNS</sequence>
<feature type="transmembrane region" description="Helical" evidence="2">
    <location>
        <begin position="452"/>
        <end position="472"/>
    </location>
</feature>
<feature type="transmembrane region" description="Helical" evidence="2">
    <location>
        <begin position="306"/>
        <end position="324"/>
    </location>
</feature>
<feature type="transmembrane region" description="Helical" evidence="2">
    <location>
        <begin position="484"/>
        <end position="502"/>
    </location>
</feature>
<dbReference type="AlphaFoldDB" id="A0A2N6VN18"/>
<feature type="transmembrane region" description="Helical" evidence="2">
    <location>
        <begin position="625"/>
        <end position="643"/>
    </location>
</feature>
<feature type="transmembrane region" description="Helical" evidence="2">
    <location>
        <begin position="362"/>
        <end position="386"/>
    </location>
</feature>
<feature type="transmembrane region" description="Helical" evidence="2">
    <location>
        <begin position="760"/>
        <end position="778"/>
    </location>
</feature>
<feature type="transmembrane region" description="Helical" evidence="2">
    <location>
        <begin position="31"/>
        <end position="51"/>
    </location>
</feature>
<feature type="transmembrane region" description="Helical" evidence="2">
    <location>
        <begin position="868"/>
        <end position="885"/>
    </location>
</feature>
<feature type="transmembrane region" description="Helical" evidence="2">
    <location>
        <begin position="784"/>
        <end position="803"/>
    </location>
</feature>
<proteinExistence type="predicted"/>
<evidence type="ECO:0000256" key="1">
    <source>
        <dbReference type="SAM" id="MobiDB-lite"/>
    </source>
</evidence>
<evidence type="ECO:0008006" key="5">
    <source>
        <dbReference type="Google" id="ProtNLM"/>
    </source>
</evidence>
<feature type="transmembrane region" description="Helical" evidence="2">
    <location>
        <begin position="168"/>
        <end position="187"/>
    </location>
</feature>
<dbReference type="Proteomes" id="UP000235598">
    <property type="component" value="Unassembled WGS sequence"/>
</dbReference>
<organism evidence="3 4">
    <name type="scientific">Brevibacterium paucivorans</name>
    <dbReference type="NCBI Taxonomy" id="170994"/>
    <lineage>
        <taxon>Bacteria</taxon>
        <taxon>Bacillati</taxon>
        <taxon>Actinomycetota</taxon>
        <taxon>Actinomycetes</taxon>
        <taxon>Micrococcales</taxon>
        <taxon>Brevibacteriaceae</taxon>
        <taxon>Brevibacterium</taxon>
    </lineage>
</organism>
<feature type="transmembrane region" description="Helical" evidence="2">
    <location>
        <begin position="891"/>
        <end position="909"/>
    </location>
</feature>
<feature type="transmembrane region" description="Helical" evidence="2">
    <location>
        <begin position="733"/>
        <end position="753"/>
    </location>
</feature>
<keyword evidence="2" id="KW-0812">Transmembrane</keyword>
<evidence type="ECO:0000313" key="4">
    <source>
        <dbReference type="Proteomes" id="UP000235598"/>
    </source>
</evidence>
<feature type="transmembrane region" description="Helical" evidence="2">
    <location>
        <begin position="193"/>
        <end position="213"/>
    </location>
</feature>
<feature type="transmembrane region" description="Helical" evidence="2">
    <location>
        <begin position="703"/>
        <end position="721"/>
    </location>
</feature>
<feature type="compositionally biased region" description="Pro residues" evidence="1">
    <location>
        <begin position="959"/>
        <end position="968"/>
    </location>
</feature>
<feature type="transmembrane region" description="Helical" evidence="2">
    <location>
        <begin position="673"/>
        <end position="691"/>
    </location>
</feature>
<dbReference type="RefSeq" id="WP_102238547.1">
    <property type="nucleotide sequence ID" value="NZ_PNHK01000002.1"/>
</dbReference>
<feature type="transmembrane region" description="Helical" evidence="2">
    <location>
        <begin position="514"/>
        <end position="535"/>
    </location>
</feature>
<feature type="transmembrane region" description="Helical" evidence="2">
    <location>
        <begin position="336"/>
        <end position="356"/>
    </location>
</feature>
<keyword evidence="2" id="KW-0472">Membrane</keyword>
<gene>
    <name evidence="3" type="ORF">CJ199_05755</name>
</gene>
<feature type="transmembrane region" description="Helical" evidence="2">
    <location>
        <begin position="847"/>
        <end position="863"/>
    </location>
</feature>
<feature type="transmembrane region" description="Helical" evidence="2">
    <location>
        <begin position="86"/>
        <end position="107"/>
    </location>
</feature>
<feature type="transmembrane region" description="Helical" evidence="2">
    <location>
        <begin position="247"/>
        <end position="269"/>
    </location>
</feature>
<evidence type="ECO:0000256" key="2">
    <source>
        <dbReference type="SAM" id="Phobius"/>
    </source>
</evidence>
<accession>A0A2N6VN18</accession>
<dbReference type="OrthoDB" id="2273115at2"/>
<feature type="transmembrane region" description="Helical" evidence="2">
    <location>
        <begin position="425"/>
        <end position="445"/>
    </location>
</feature>
<evidence type="ECO:0000313" key="3">
    <source>
        <dbReference type="EMBL" id="PMD05516.1"/>
    </source>
</evidence>
<feature type="transmembrane region" description="Helical" evidence="2">
    <location>
        <begin position="138"/>
        <end position="156"/>
    </location>
</feature>
<feature type="transmembrane region" description="Helical" evidence="2">
    <location>
        <begin position="650"/>
        <end position="667"/>
    </location>
</feature>
<feature type="transmembrane region" description="Helical" evidence="2">
    <location>
        <begin position="58"/>
        <end position="80"/>
    </location>
</feature>
<name>A0A2N6VN18_9MICO</name>